<keyword evidence="2" id="KW-1185">Reference proteome</keyword>
<dbReference type="Proteomes" id="UP000266693">
    <property type="component" value="Unassembled WGS sequence"/>
</dbReference>
<comment type="caution">
    <text evidence="1">The sequence shown here is derived from an EMBL/GenBank/DDBJ whole genome shotgun (WGS) entry which is preliminary data.</text>
</comment>
<name>A0A396RMZ6_9SPHN</name>
<dbReference type="SUPFAM" id="SSF50118">
    <property type="entry name" value="Cell growth inhibitor/plasmid maintenance toxic component"/>
    <property type="match status" value="1"/>
</dbReference>
<protein>
    <submittedName>
        <fullName evidence="1">Type II toxin-antitoxin system PemK/MazF family toxin</fullName>
    </submittedName>
</protein>
<evidence type="ECO:0000313" key="1">
    <source>
        <dbReference type="EMBL" id="RHW17814.1"/>
    </source>
</evidence>
<dbReference type="GO" id="GO:0016075">
    <property type="term" value="P:rRNA catabolic process"/>
    <property type="evidence" value="ECO:0007669"/>
    <property type="project" value="TreeGrafter"/>
</dbReference>
<dbReference type="PANTHER" id="PTHR33988">
    <property type="entry name" value="ENDORIBONUCLEASE MAZF-RELATED"/>
    <property type="match status" value="1"/>
</dbReference>
<dbReference type="AlphaFoldDB" id="A0A396RMZ6"/>
<reference evidence="1 2" key="1">
    <citation type="submission" date="2018-08" db="EMBL/GenBank/DDBJ databases">
        <title>The multiple taxonomic identification of Sphingomonas gilva.</title>
        <authorList>
            <person name="Zhu D."/>
            <person name="Zheng S."/>
        </authorList>
    </citation>
    <scope>NUCLEOTIDE SEQUENCE [LARGE SCALE GENOMIC DNA]</scope>
    <source>
        <strain evidence="1 2">ZDH117</strain>
    </source>
</reference>
<dbReference type="Pfam" id="PF02452">
    <property type="entry name" value="PemK_toxin"/>
    <property type="match status" value="1"/>
</dbReference>
<dbReference type="GO" id="GO:0003677">
    <property type="term" value="F:DNA binding"/>
    <property type="evidence" value="ECO:0007669"/>
    <property type="project" value="InterPro"/>
</dbReference>
<dbReference type="RefSeq" id="WP_118863006.1">
    <property type="nucleotide sequence ID" value="NZ_QWLV01000002.1"/>
</dbReference>
<sequence>MKRGDLVTVAMHGTYGKPRPAVIVQSNFLDHLESVLVCPLTSDIQPPAVYRIDLLPDQNNGLRKPSQIMVDKLSAVPRDKVDEHIGALDPAIFEKLNGALAAITGLLD</sequence>
<dbReference type="GO" id="GO:0004521">
    <property type="term" value="F:RNA endonuclease activity"/>
    <property type="evidence" value="ECO:0007669"/>
    <property type="project" value="TreeGrafter"/>
</dbReference>
<dbReference type="EMBL" id="QWLV01000002">
    <property type="protein sequence ID" value="RHW17814.1"/>
    <property type="molecule type" value="Genomic_DNA"/>
</dbReference>
<dbReference type="GO" id="GO:0006402">
    <property type="term" value="P:mRNA catabolic process"/>
    <property type="evidence" value="ECO:0007669"/>
    <property type="project" value="TreeGrafter"/>
</dbReference>
<gene>
    <name evidence="1" type="ORF">D1610_04615</name>
</gene>
<proteinExistence type="predicted"/>
<dbReference type="PANTHER" id="PTHR33988:SF2">
    <property type="entry name" value="ENDORIBONUCLEASE MAZF"/>
    <property type="match status" value="1"/>
</dbReference>
<organism evidence="1 2">
    <name type="scientific">Sphingomonas gilva</name>
    <dbReference type="NCBI Taxonomy" id="2305907"/>
    <lineage>
        <taxon>Bacteria</taxon>
        <taxon>Pseudomonadati</taxon>
        <taxon>Pseudomonadota</taxon>
        <taxon>Alphaproteobacteria</taxon>
        <taxon>Sphingomonadales</taxon>
        <taxon>Sphingomonadaceae</taxon>
        <taxon>Sphingomonas</taxon>
    </lineage>
</organism>
<accession>A0A396RMZ6</accession>
<dbReference type="InterPro" id="IPR011067">
    <property type="entry name" value="Plasmid_toxin/cell-grow_inhib"/>
</dbReference>
<dbReference type="Gene3D" id="2.30.30.110">
    <property type="match status" value="1"/>
</dbReference>
<dbReference type="InterPro" id="IPR003477">
    <property type="entry name" value="PemK-like"/>
</dbReference>
<evidence type="ECO:0000313" key="2">
    <source>
        <dbReference type="Proteomes" id="UP000266693"/>
    </source>
</evidence>
<dbReference type="OrthoDB" id="3196747at2"/>